<comment type="catalytic activity">
    <reaction evidence="9">
        <text>4-CDP-2-C-methyl-D-erythritol + ATP = 4-CDP-2-C-methyl-D-erythritol 2-phosphate + ADP + H(+)</text>
        <dbReference type="Rhea" id="RHEA:18437"/>
        <dbReference type="ChEBI" id="CHEBI:15378"/>
        <dbReference type="ChEBI" id="CHEBI:30616"/>
        <dbReference type="ChEBI" id="CHEBI:57823"/>
        <dbReference type="ChEBI" id="CHEBI:57919"/>
        <dbReference type="ChEBI" id="CHEBI:456216"/>
        <dbReference type="EC" id="2.7.1.148"/>
    </reaction>
</comment>
<dbReference type="PRINTS" id="PR00958">
    <property type="entry name" value="HOMSERKINASE"/>
</dbReference>
<evidence type="ECO:0000256" key="3">
    <source>
        <dbReference type="ARBA" id="ARBA00017473"/>
    </source>
</evidence>
<accession>A0A1W7AF47</accession>
<evidence type="ECO:0000256" key="4">
    <source>
        <dbReference type="ARBA" id="ARBA00022679"/>
    </source>
</evidence>
<dbReference type="InterPro" id="IPR020568">
    <property type="entry name" value="Ribosomal_Su5_D2-typ_SF"/>
</dbReference>
<evidence type="ECO:0000313" key="12">
    <source>
        <dbReference type="EMBL" id="ARQ08046.1"/>
    </source>
</evidence>
<dbReference type="Proteomes" id="UP000194154">
    <property type="component" value="Chromosome"/>
</dbReference>
<dbReference type="HAMAP" id="MF_00061">
    <property type="entry name" value="IspE"/>
    <property type="match status" value="1"/>
</dbReference>
<keyword evidence="9" id="KW-0414">Isoprene biosynthesis</keyword>
<feature type="domain" description="GHMP kinase C-terminal" evidence="11">
    <location>
        <begin position="199"/>
        <end position="271"/>
    </location>
</feature>
<dbReference type="Pfam" id="PF08544">
    <property type="entry name" value="GHMP_kinases_C"/>
    <property type="match status" value="1"/>
</dbReference>
<feature type="domain" description="GHMP kinase N-terminal" evidence="10">
    <location>
        <begin position="65"/>
        <end position="143"/>
    </location>
</feature>
<comment type="function">
    <text evidence="9">Catalyzes the phosphorylation of the position 2 hydroxy group of 4-diphosphocytidyl-2C-methyl-D-erythritol.</text>
</comment>
<dbReference type="STRING" id="1855823.MCCS_24830"/>
<organism evidence="12 13">
    <name type="scientific">Macrococcoides canis</name>
    <dbReference type="NCBI Taxonomy" id="1855823"/>
    <lineage>
        <taxon>Bacteria</taxon>
        <taxon>Bacillati</taxon>
        <taxon>Bacillota</taxon>
        <taxon>Bacilli</taxon>
        <taxon>Bacillales</taxon>
        <taxon>Staphylococcaceae</taxon>
        <taxon>Macrococcoides</taxon>
    </lineage>
</organism>
<evidence type="ECO:0000256" key="2">
    <source>
        <dbReference type="ARBA" id="ARBA00012052"/>
    </source>
</evidence>
<dbReference type="InterPro" id="IPR014721">
    <property type="entry name" value="Ribsml_uS5_D2-typ_fold_subgr"/>
</dbReference>
<dbReference type="GO" id="GO:0019288">
    <property type="term" value="P:isopentenyl diphosphate biosynthetic process, methylerythritol 4-phosphate pathway"/>
    <property type="evidence" value="ECO:0007669"/>
    <property type="project" value="UniProtKB-UniRule"/>
</dbReference>
<evidence type="ECO:0000256" key="8">
    <source>
        <dbReference type="ARBA" id="ARBA00032554"/>
    </source>
</evidence>
<keyword evidence="5 9" id="KW-0547">Nucleotide-binding</keyword>
<dbReference type="Gene3D" id="3.30.70.890">
    <property type="entry name" value="GHMP kinase, C-terminal domain"/>
    <property type="match status" value="1"/>
</dbReference>
<dbReference type="FunFam" id="3.30.230.10:FF:000029">
    <property type="entry name" value="4-diphosphocytidyl-2-C-methyl-D-erythritol kinase"/>
    <property type="match status" value="1"/>
</dbReference>
<dbReference type="GO" id="GO:0050515">
    <property type="term" value="F:4-(cytidine 5'-diphospho)-2-C-methyl-D-erythritol kinase activity"/>
    <property type="evidence" value="ECO:0007669"/>
    <property type="project" value="UniProtKB-UniRule"/>
</dbReference>
<keyword evidence="13" id="KW-1185">Reference proteome</keyword>
<dbReference type="KEGG" id="mcak:MCCS_24830"/>
<gene>
    <name evidence="9 12" type="primary">ispE</name>
    <name evidence="12" type="ORF">MCCS_24830</name>
</gene>
<reference evidence="12 13" key="1">
    <citation type="journal article" date="2017" name="Int. J. Syst. Evol. Microbiol.">
        <title>Macrococcus canis sp. nov., a skin bacterium associated with infections in dogs.</title>
        <authorList>
            <person name="Gobeli Brawand S."/>
            <person name="Cotting K."/>
            <person name="Gomez-Sanz E."/>
            <person name="Collaud A."/>
            <person name="Thomann A."/>
            <person name="Brodard I."/>
            <person name="Rodriguez-Campos S."/>
            <person name="Strauss C."/>
            <person name="Perreten V."/>
        </authorList>
    </citation>
    <scope>NUCLEOTIDE SEQUENCE [LARGE SCALE GENOMIC DNA]</scope>
    <source>
        <strain evidence="12 13">KM45013</strain>
    </source>
</reference>
<feature type="active site" evidence="9">
    <location>
        <position position="135"/>
    </location>
</feature>
<dbReference type="PANTHER" id="PTHR43527">
    <property type="entry name" value="4-DIPHOSPHOCYTIDYL-2-C-METHYL-D-ERYTHRITOL KINASE, CHLOROPLASTIC"/>
    <property type="match status" value="1"/>
</dbReference>
<dbReference type="RefSeq" id="WP_086043563.1">
    <property type="nucleotide sequence ID" value="NZ_CBCRZA010000014.1"/>
</dbReference>
<evidence type="ECO:0000313" key="13">
    <source>
        <dbReference type="Proteomes" id="UP000194154"/>
    </source>
</evidence>
<feature type="active site" evidence="9">
    <location>
        <position position="9"/>
    </location>
</feature>
<comment type="pathway">
    <text evidence="9">Isoprenoid biosynthesis; isopentenyl diphosphate biosynthesis via DXP pathway; isopentenyl diphosphate from 1-deoxy-D-xylulose 5-phosphate: step 3/6.</text>
</comment>
<dbReference type="PIRSF" id="PIRSF010376">
    <property type="entry name" value="IspE"/>
    <property type="match status" value="1"/>
</dbReference>
<comment type="similarity">
    <text evidence="1 9">Belongs to the GHMP kinase family. IspE subfamily.</text>
</comment>
<evidence type="ECO:0000256" key="5">
    <source>
        <dbReference type="ARBA" id="ARBA00022741"/>
    </source>
</evidence>
<dbReference type="InterPro" id="IPR036554">
    <property type="entry name" value="GHMP_kinase_C_sf"/>
</dbReference>
<dbReference type="PANTHER" id="PTHR43527:SF2">
    <property type="entry name" value="4-DIPHOSPHOCYTIDYL-2-C-METHYL-D-ERYTHRITOL KINASE, CHLOROPLASTIC"/>
    <property type="match status" value="1"/>
</dbReference>
<dbReference type="NCBIfam" id="TIGR00154">
    <property type="entry name" value="ispE"/>
    <property type="match status" value="1"/>
</dbReference>
<evidence type="ECO:0000259" key="10">
    <source>
        <dbReference type="Pfam" id="PF00288"/>
    </source>
</evidence>
<feature type="binding site" evidence="9">
    <location>
        <begin position="93"/>
        <end position="103"/>
    </location>
    <ligand>
        <name>ATP</name>
        <dbReference type="ChEBI" id="CHEBI:30616"/>
    </ligand>
</feature>
<name>A0A1W7AF47_9STAP</name>
<dbReference type="OrthoDB" id="9809438at2"/>
<keyword evidence="7 9" id="KW-0067">ATP-binding</keyword>
<evidence type="ECO:0000256" key="9">
    <source>
        <dbReference type="HAMAP-Rule" id="MF_00061"/>
    </source>
</evidence>
<dbReference type="InterPro" id="IPR013750">
    <property type="entry name" value="GHMP_kinase_C_dom"/>
</dbReference>
<dbReference type="UniPathway" id="UPA00056">
    <property type="reaction ID" value="UER00094"/>
</dbReference>
<dbReference type="AlphaFoldDB" id="A0A1W7AF47"/>
<dbReference type="Gene3D" id="3.30.230.10">
    <property type="match status" value="1"/>
</dbReference>
<evidence type="ECO:0000256" key="1">
    <source>
        <dbReference type="ARBA" id="ARBA00009684"/>
    </source>
</evidence>
<dbReference type="GO" id="GO:0016114">
    <property type="term" value="P:terpenoid biosynthetic process"/>
    <property type="evidence" value="ECO:0007669"/>
    <property type="project" value="UniProtKB-UniRule"/>
</dbReference>
<dbReference type="InterPro" id="IPR006204">
    <property type="entry name" value="GHMP_kinase_N_dom"/>
</dbReference>
<protein>
    <recommendedName>
        <fullName evidence="3 9">4-diphosphocytidyl-2-C-methyl-D-erythritol kinase</fullName>
        <shortName evidence="9">CMK</shortName>
        <ecNumber evidence="2 9">2.7.1.148</ecNumber>
    </recommendedName>
    <alternativeName>
        <fullName evidence="8 9">4-(cytidine-5'-diphospho)-2-C-methyl-D-erythritol kinase</fullName>
    </alternativeName>
</protein>
<dbReference type="EMBL" id="CP021059">
    <property type="protein sequence ID" value="ARQ08046.1"/>
    <property type="molecule type" value="Genomic_DNA"/>
</dbReference>
<evidence type="ECO:0000256" key="6">
    <source>
        <dbReference type="ARBA" id="ARBA00022777"/>
    </source>
</evidence>
<sequence length="283" mass="31577">MIYENAPAKINLTLDTLFKRDDGYHEVEMIMTTVDLYDRLTLEKRKDKKIVLKIEHRYVPNDHRNLAYKAAELMIERYNIKSGVTITLDKTIPIAAGLAGGSSDAAATFRGMNKLFELNLPLETLAELSSEIGSDIPFCIYGRTTLCTGRGEVLEHLPKPPSCWVILAKPEISVSTQEVYSALDLSRSHEPIENERCRRAIEEGDYQEMVRALGNRLEAVTIEMHPVIQMLKDTMMKAGADASMMSGSGPTVYGLAAKERQAKSVVNALKGCCKEVYMVRMLG</sequence>
<keyword evidence="4 9" id="KW-0808">Transferase</keyword>
<evidence type="ECO:0000256" key="7">
    <source>
        <dbReference type="ARBA" id="ARBA00022840"/>
    </source>
</evidence>
<dbReference type="Pfam" id="PF00288">
    <property type="entry name" value="GHMP_kinases_N"/>
    <property type="match status" value="1"/>
</dbReference>
<dbReference type="EC" id="2.7.1.148" evidence="2 9"/>
<dbReference type="SUPFAM" id="SSF55060">
    <property type="entry name" value="GHMP Kinase, C-terminal domain"/>
    <property type="match status" value="1"/>
</dbReference>
<keyword evidence="6 9" id="KW-0418">Kinase</keyword>
<evidence type="ECO:0000259" key="11">
    <source>
        <dbReference type="Pfam" id="PF08544"/>
    </source>
</evidence>
<dbReference type="SUPFAM" id="SSF54211">
    <property type="entry name" value="Ribosomal protein S5 domain 2-like"/>
    <property type="match status" value="1"/>
</dbReference>
<dbReference type="InterPro" id="IPR004424">
    <property type="entry name" value="IspE"/>
</dbReference>
<dbReference type="NCBIfam" id="NF011202">
    <property type="entry name" value="PRK14608.1"/>
    <property type="match status" value="1"/>
</dbReference>
<dbReference type="FunFam" id="3.30.70.890:FF:000006">
    <property type="entry name" value="4-diphosphocytidyl-2-C-methyl-D-erythritol kinase"/>
    <property type="match status" value="1"/>
</dbReference>
<proteinExistence type="inferred from homology"/>
<dbReference type="GeneID" id="35296549"/>
<dbReference type="GO" id="GO:0005524">
    <property type="term" value="F:ATP binding"/>
    <property type="evidence" value="ECO:0007669"/>
    <property type="project" value="UniProtKB-UniRule"/>
</dbReference>